<feature type="compositionally biased region" description="Gly residues" evidence="1">
    <location>
        <begin position="528"/>
        <end position="537"/>
    </location>
</feature>
<dbReference type="InParanoid" id="A0A168T2N1"/>
<feature type="region of interest" description="Disordered" evidence="1">
    <location>
        <begin position="455"/>
        <end position="485"/>
    </location>
</feature>
<reference evidence="3" key="1">
    <citation type="submission" date="2016-04" db="EMBL/GenBank/DDBJ databases">
        <authorList>
            <person name="Evans L.H."/>
            <person name="Alamgir A."/>
            <person name="Owens N."/>
            <person name="Weber N.D."/>
            <person name="Virtaneva K."/>
            <person name="Barbian K."/>
            <person name="Babar A."/>
            <person name="Rosenke K."/>
        </authorList>
    </citation>
    <scope>NUCLEOTIDE SEQUENCE [LARGE SCALE GENOMIC DNA]</scope>
    <source>
        <strain evidence="3">CBS 101.48</strain>
    </source>
</reference>
<dbReference type="EMBL" id="LT555008">
    <property type="protein sequence ID" value="SAM09370.1"/>
    <property type="molecule type" value="Genomic_DNA"/>
</dbReference>
<dbReference type="AlphaFoldDB" id="A0A168T2N1"/>
<dbReference type="Gene3D" id="2.30.29.30">
    <property type="entry name" value="Pleckstrin-homology domain (PH domain)/Phosphotyrosine-binding domain (PTB)"/>
    <property type="match status" value="2"/>
</dbReference>
<feature type="region of interest" description="Disordered" evidence="1">
    <location>
        <begin position="207"/>
        <end position="288"/>
    </location>
</feature>
<feature type="compositionally biased region" description="Polar residues" evidence="1">
    <location>
        <begin position="455"/>
        <end position="467"/>
    </location>
</feature>
<dbReference type="Proteomes" id="UP000078561">
    <property type="component" value="Unassembled WGS sequence"/>
</dbReference>
<name>A0A168T2N1_ABSGL</name>
<feature type="domain" description="PH" evidence="2">
    <location>
        <begin position="82"/>
        <end position="178"/>
    </location>
</feature>
<dbReference type="FunFam" id="2.30.29.30:FF:000286">
    <property type="entry name" value="PH-protein kinase domain containing protein"/>
    <property type="match status" value="2"/>
</dbReference>
<gene>
    <name evidence="3" type="primary">ABSGL_15046.1 scaffold 15162</name>
</gene>
<dbReference type="PROSITE" id="PS50003">
    <property type="entry name" value="PH_DOMAIN"/>
    <property type="match status" value="2"/>
</dbReference>
<accession>A0A168T2N1</accession>
<feature type="region of interest" description="Disordered" evidence="1">
    <location>
        <begin position="501"/>
        <end position="537"/>
    </location>
</feature>
<feature type="compositionally biased region" description="Polar residues" evidence="1">
    <location>
        <begin position="221"/>
        <end position="235"/>
    </location>
</feature>
<dbReference type="InterPro" id="IPR051707">
    <property type="entry name" value="PI-Interact_SigTrans_Reg"/>
</dbReference>
<dbReference type="InterPro" id="IPR011993">
    <property type="entry name" value="PH-like_dom_sf"/>
</dbReference>
<organism evidence="3">
    <name type="scientific">Absidia glauca</name>
    <name type="common">Pin mould</name>
    <dbReference type="NCBI Taxonomy" id="4829"/>
    <lineage>
        <taxon>Eukaryota</taxon>
        <taxon>Fungi</taxon>
        <taxon>Fungi incertae sedis</taxon>
        <taxon>Mucoromycota</taxon>
        <taxon>Mucoromycotina</taxon>
        <taxon>Mucoromycetes</taxon>
        <taxon>Mucorales</taxon>
        <taxon>Cunninghamellaceae</taxon>
        <taxon>Absidia</taxon>
    </lineage>
</organism>
<dbReference type="InterPro" id="IPR001849">
    <property type="entry name" value="PH_domain"/>
</dbReference>
<dbReference type="PANTHER" id="PTHR14336">
    <property type="entry name" value="TANDEM PH DOMAIN CONTAINING PROTEIN"/>
    <property type="match status" value="1"/>
</dbReference>
<dbReference type="OMA" id="NMEPMSA"/>
<dbReference type="SUPFAM" id="SSF50729">
    <property type="entry name" value="PH domain-like"/>
    <property type="match status" value="2"/>
</dbReference>
<feature type="compositionally biased region" description="Low complexity" evidence="1">
    <location>
        <begin position="21"/>
        <end position="33"/>
    </location>
</feature>
<evidence type="ECO:0000256" key="1">
    <source>
        <dbReference type="SAM" id="MobiDB-lite"/>
    </source>
</evidence>
<dbReference type="SMART" id="SM00233">
    <property type="entry name" value="PH"/>
    <property type="match status" value="2"/>
</dbReference>
<evidence type="ECO:0000259" key="2">
    <source>
        <dbReference type="PROSITE" id="PS50003"/>
    </source>
</evidence>
<evidence type="ECO:0000313" key="4">
    <source>
        <dbReference type="Proteomes" id="UP000078561"/>
    </source>
</evidence>
<feature type="domain" description="PH" evidence="2">
    <location>
        <begin position="343"/>
        <end position="439"/>
    </location>
</feature>
<feature type="region of interest" description="Disordered" evidence="1">
    <location>
        <begin position="1"/>
        <end position="62"/>
    </location>
</feature>
<proteinExistence type="predicted"/>
<dbReference type="STRING" id="4829.A0A168T2N1"/>
<dbReference type="OrthoDB" id="2157866at2759"/>
<dbReference type="Pfam" id="PF00169">
    <property type="entry name" value="PH"/>
    <property type="match status" value="2"/>
</dbReference>
<protein>
    <recommendedName>
        <fullName evidence="2">PH domain-containing protein</fullName>
    </recommendedName>
</protein>
<feature type="compositionally biased region" description="Low complexity" evidence="1">
    <location>
        <begin position="237"/>
        <end position="276"/>
    </location>
</feature>
<evidence type="ECO:0000313" key="3">
    <source>
        <dbReference type="EMBL" id="SAM09370.1"/>
    </source>
</evidence>
<feature type="compositionally biased region" description="Low complexity" evidence="1">
    <location>
        <begin position="468"/>
        <end position="481"/>
    </location>
</feature>
<sequence length="537" mass="59597">MATPPQTLAPISILKAPPPLSSMALPSPSSSSSVNRQAALTVGMSEDEEDEGDLKYGVSDGDDDEQAYVPSGKAQALLQSEKPCYSGCLLKKGEKRRTWKKRWFVLRTTKLAMYKDQKEYKLLRIIDLHDIHSLVQVTSKNKYQYVFAIITPKRMYYVQADDQHTMDGWFEAVDRAKQQLRSQHSGNMNEDDGANLTTKDVVTSYKSTSNMAQQHTRRRSSGATMTVDTQRQSGGLATPSIISASSSSSSSPHTTSLNVTFSHSPPTPKTTTLSTPMKAPLKINPPPPSSLDDYSVGQIYPLSPTNDQAQVHFSEDIAGSEDDEDYSASNSVMDVKKEESRNKVVIEGYLLKLGRNKGWQKRWFVLRTDTLAYYENEKEYSPHRIIPLDHITNTVKIDPISKNKRHCFKIIIPKRNYVLCANTKNEMDAWLDTLAKAPGQTKKDDNGIIKIRSGTATSDAQTQEQQHISPPSSSSLPISGYTHHHHPYHHTMRLAQITENEGQENGPNDLVRPPSDSVDNSSHISHVGGAGGALGHH</sequence>
<keyword evidence="4" id="KW-1185">Reference proteome</keyword>